<dbReference type="Proteomes" id="UP000078046">
    <property type="component" value="Unassembled WGS sequence"/>
</dbReference>
<dbReference type="GO" id="GO:0061666">
    <property type="term" value="F:UFM1 ligase activity"/>
    <property type="evidence" value="ECO:0007669"/>
    <property type="project" value="InterPro"/>
</dbReference>
<sequence>MSAWDEIKLLSTQLKDLQNKKNYKKTLNERVIVEILQQLKEKNILDFYKSKDGKYVYTLNEICKRIKNELKFNGIMTLENLSDILNISLKTLDGGIRLLLEKNSIDYKLVIRELFTIDHTIKILEKLKKIIQSRGTISIVEVCRNLQISRNYCDYIISNYVYKMSYIYLDEVKSTLYSNQYMLELEASVYGAIFLIVKPIDISDISDRLDIPISKVNSLLIKLIKNGKIFGTVYNGKWITNSYIQNEITEYTTDYNSFSFLNLSNCKFDKTSVLKKLFGTNYKKNKTIIIKNDAIISKKIVNEFVDTVLKTDEKVLLLEGLYPPMISNMCHQIFNDQLKNELKNQKSNNTMLDELEMIFYSKHFYNYLDSILSEFEVHLKRKQTNVDNFTLMTKPIKSKKQNLSKKEISIDKSKFQFFFRENKFFKFQDSNTRNVVFEKCFSYLRDDLNKLLAQFIVIKLETEKKDSISTLQAQLLVHWNNLLFYYNNLKKLFQDAPFSQHFNLQENLLNLLSKTFSSKLINLIVMKFLQMKIPGSVKPIPSVDMTMDVRKILIQKLVNLDIYQNLFDLNCLVDTFTVSDFITQFSDFCWEKREMHIKLPSLNKIIFDGQFEEQIKINLNDDIKYSSELTHLLHLCTIIAVYMQTSIFIFIPGNKCREIIQILAQFQNDENKNVSPEQYSTLVESLDLILNIAKNNISVEDREKKTKIICEKLKTLFGNLLK</sequence>
<dbReference type="PANTHER" id="PTHR31057:SF0">
    <property type="entry name" value="E3 UFM1-PROTEIN LIGASE 1"/>
    <property type="match status" value="1"/>
</dbReference>
<keyword evidence="3" id="KW-1185">Reference proteome</keyword>
<dbReference type="OrthoDB" id="10258297at2759"/>
<reference evidence="2 3" key="1">
    <citation type="submission" date="2016-04" db="EMBL/GenBank/DDBJ databases">
        <title>The genome of Intoshia linei affirms orthonectids as highly simplified spiralians.</title>
        <authorList>
            <person name="Mikhailov K.V."/>
            <person name="Slusarev G.S."/>
            <person name="Nikitin M.A."/>
            <person name="Logacheva M.D."/>
            <person name="Penin A."/>
            <person name="Aleoshin V."/>
            <person name="Panchin Y.V."/>
        </authorList>
    </citation>
    <scope>NUCLEOTIDE SEQUENCE [LARGE SCALE GENOMIC DNA]</scope>
    <source>
        <strain evidence="2">Intl2013</strain>
        <tissue evidence="2">Whole animal</tissue>
    </source>
</reference>
<dbReference type="AlphaFoldDB" id="A0A177AXD1"/>
<evidence type="ECO:0000313" key="3">
    <source>
        <dbReference type="Proteomes" id="UP000078046"/>
    </source>
</evidence>
<organism evidence="2 3">
    <name type="scientific">Intoshia linei</name>
    <dbReference type="NCBI Taxonomy" id="1819745"/>
    <lineage>
        <taxon>Eukaryota</taxon>
        <taxon>Metazoa</taxon>
        <taxon>Spiralia</taxon>
        <taxon>Lophotrochozoa</taxon>
        <taxon>Mesozoa</taxon>
        <taxon>Orthonectida</taxon>
        <taxon>Rhopaluridae</taxon>
        <taxon>Intoshia</taxon>
    </lineage>
</organism>
<dbReference type="GO" id="GO:1990592">
    <property type="term" value="P:protein K69-linked ufmylation"/>
    <property type="evidence" value="ECO:0007669"/>
    <property type="project" value="TreeGrafter"/>
</dbReference>
<evidence type="ECO:0000313" key="2">
    <source>
        <dbReference type="EMBL" id="OAF66678.1"/>
    </source>
</evidence>
<evidence type="ECO:0000259" key="1">
    <source>
        <dbReference type="Pfam" id="PF09743"/>
    </source>
</evidence>
<dbReference type="Pfam" id="PF09743">
    <property type="entry name" value="E3_UFM1_ligase"/>
    <property type="match status" value="1"/>
</dbReference>
<protein>
    <recommendedName>
        <fullName evidence="1">E3 UFM1-protein ligase 1-like N-terminal domain-containing protein</fullName>
    </recommendedName>
</protein>
<name>A0A177AXD1_9BILA</name>
<gene>
    <name evidence="2" type="ORF">A3Q56_05615</name>
</gene>
<dbReference type="InterPro" id="IPR018611">
    <property type="entry name" value="Ufl1"/>
</dbReference>
<comment type="caution">
    <text evidence="2">The sequence shown here is derived from an EMBL/GenBank/DDBJ whole genome shotgun (WGS) entry which is preliminary data.</text>
</comment>
<accession>A0A177AXD1</accession>
<dbReference type="GO" id="GO:0034976">
    <property type="term" value="P:response to endoplasmic reticulum stress"/>
    <property type="evidence" value="ECO:0007669"/>
    <property type="project" value="TreeGrafter"/>
</dbReference>
<dbReference type="InterPro" id="IPR056579">
    <property type="entry name" value="Ufl1_N"/>
</dbReference>
<dbReference type="GO" id="GO:0005789">
    <property type="term" value="C:endoplasmic reticulum membrane"/>
    <property type="evidence" value="ECO:0007669"/>
    <property type="project" value="TreeGrafter"/>
</dbReference>
<proteinExistence type="predicted"/>
<dbReference type="GO" id="GO:0032434">
    <property type="term" value="P:regulation of proteasomal ubiquitin-dependent protein catabolic process"/>
    <property type="evidence" value="ECO:0007669"/>
    <property type="project" value="TreeGrafter"/>
</dbReference>
<dbReference type="PANTHER" id="PTHR31057">
    <property type="entry name" value="E3 UFM1-PROTEIN LIGASE 1"/>
    <property type="match status" value="1"/>
</dbReference>
<feature type="domain" description="E3 UFM1-protein ligase 1-like N-terminal" evidence="1">
    <location>
        <begin position="6"/>
        <end position="265"/>
    </location>
</feature>
<dbReference type="EMBL" id="LWCA01000860">
    <property type="protein sequence ID" value="OAF66678.1"/>
    <property type="molecule type" value="Genomic_DNA"/>
</dbReference>